<protein>
    <recommendedName>
        <fullName evidence="2">No apical meristem-associated C-terminal domain-containing protein</fullName>
    </recommendedName>
</protein>
<feature type="compositionally biased region" description="Basic and acidic residues" evidence="1">
    <location>
        <begin position="171"/>
        <end position="188"/>
    </location>
</feature>
<dbReference type="Pfam" id="PF14303">
    <property type="entry name" value="NAM-associated"/>
    <property type="match status" value="1"/>
</dbReference>
<dbReference type="PANTHER" id="PTHR45023">
    <property type="match status" value="1"/>
</dbReference>
<comment type="caution">
    <text evidence="3">The sequence shown here is derived from an EMBL/GenBank/DDBJ whole genome shotgun (WGS) entry which is preliminary data.</text>
</comment>
<accession>A0AAV0GFY3</accession>
<proteinExistence type="predicted"/>
<dbReference type="AlphaFoldDB" id="A0AAV0GFY3"/>
<sequence length="264" mass="30828">MSSQRRGVNWSVSEDIALCKAWVKISEAGAIAFSQGDNCFWGRVHDTFSQNSQTVLRTRDAVESRFKTINRQCCLWKEYMRKATTTSPPGFKMMDVEYQAKVLFRHDNNDKPFKFDHAWHVLHTCQKWYHQNEPLPALTVTPPSHNSITLDVDSSSNSPSNDTSGSIQHPGSRDKQRVDRKGKEKMPRMDLVIKEHFDQMIKQGEESGKKRYERYDDLHRRAMESEIRKNNVDIVTMDLSKYSPRKKKWLEEQQNAIMNDTQDQ</sequence>
<dbReference type="InterPro" id="IPR029466">
    <property type="entry name" value="NAM-associated_C"/>
</dbReference>
<evidence type="ECO:0000313" key="3">
    <source>
        <dbReference type="EMBL" id="CAH9146864.1"/>
    </source>
</evidence>
<evidence type="ECO:0000259" key="2">
    <source>
        <dbReference type="Pfam" id="PF14303"/>
    </source>
</evidence>
<evidence type="ECO:0000313" key="4">
    <source>
        <dbReference type="Proteomes" id="UP001152523"/>
    </source>
</evidence>
<dbReference type="EMBL" id="CAMAPF010001118">
    <property type="protein sequence ID" value="CAH9146864.1"/>
    <property type="molecule type" value="Genomic_DNA"/>
</dbReference>
<keyword evidence="4" id="KW-1185">Reference proteome</keyword>
<dbReference type="Proteomes" id="UP001152523">
    <property type="component" value="Unassembled WGS sequence"/>
</dbReference>
<name>A0AAV0GFY3_9ASTE</name>
<dbReference type="PANTHER" id="PTHR45023:SF4">
    <property type="entry name" value="GLYCINE-RICH PROTEIN-RELATED"/>
    <property type="match status" value="1"/>
</dbReference>
<feature type="domain" description="No apical meristem-associated C-terminal" evidence="2">
    <location>
        <begin position="111"/>
        <end position="257"/>
    </location>
</feature>
<feature type="compositionally biased region" description="Low complexity" evidence="1">
    <location>
        <begin position="153"/>
        <end position="166"/>
    </location>
</feature>
<feature type="region of interest" description="Disordered" evidence="1">
    <location>
        <begin position="139"/>
        <end position="188"/>
    </location>
</feature>
<reference evidence="3" key="1">
    <citation type="submission" date="2022-07" db="EMBL/GenBank/DDBJ databases">
        <authorList>
            <person name="Macas J."/>
            <person name="Novak P."/>
            <person name="Neumann P."/>
        </authorList>
    </citation>
    <scope>NUCLEOTIDE SEQUENCE</scope>
</reference>
<gene>
    <name evidence="3" type="ORF">CEPIT_LOCUS43306</name>
</gene>
<organism evidence="3 4">
    <name type="scientific">Cuscuta epithymum</name>
    <dbReference type="NCBI Taxonomy" id="186058"/>
    <lineage>
        <taxon>Eukaryota</taxon>
        <taxon>Viridiplantae</taxon>
        <taxon>Streptophyta</taxon>
        <taxon>Embryophyta</taxon>
        <taxon>Tracheophyta</taxon>
        <taxon>Spermatophyta</taxon>
        <taxon>Magnoliopsida</taxon>
        <taxon>eudicotyledons</taxon>
        <taxon>Gunneridae</taxon>
        <taxon>Pentapetalae</taxon>
        <taxon>asterids</taxon>
        <taxon>lamiids</taxon>
        <taxon>Solanales</taxon>
        <taxon>Convolvulaceae</taxon>
        <taxon>Cuscuteae</taxon>
        <taxon>Cuscuta</taxon>
        <taxon>Cuscuta subgen. Cuscuta</taxon>
    </lineage>
</organism>
<evidence type="ECO:0000256" key="1">
    <source>
        <dbReference type="SAM" id="MobiDB-lite"/>
    </source>
</evidence>